<protein>
    <submittedName>
        <fullName evidence="2">Uncharacterized protein</fullName>
    </submittedName>
</protein>
<evidence type="ECO:0000256" key="1">
    <source>
        <dbReference type="SAM" id="MobiDB-lite"/>
    </source>
</evidence>
<keyword evidence="3" id="KW-1185">Reference proteome</keyword>
<dbReference type="RefSeq" id="WP_301812530.1">
    <property type="nucleotide sequence ID" value="NZ_JAUJZH010000015.1"/>
</dbReference>
<evidence type="ECO:0000313" key="3">
    <source>
        <dbReference type="Proteomes" id="UP001169027"/>
    </source>
</evidence>
<feature type="region of interest" description="Disordered" evidence="1">
    <location>
        <begin position="23"/>
        <end position="44"/>
    </location>
</feature>
<accession>A0ABT8S9T8</accession>
<evidence type="ECO:0000313" key="2">
    <source>
        <dbReference type="EMBL" id="MDO1534772.1"/>
    </source>
</evidence>
<dbReference type="EMBL" id="JAUKVY010000015">
    <property type="protein sequence ID" value="MDO1534772.1"/>
    <property type="molecule type" value="Genomic_DNA"/>
</dbReference>
<organism evidence="2 3">
    <name type="scientific">Variovorax ginsengisoli</name>
    <dbReference type="NCBI Taxonomy" id="363844"/>
    <lineage>
        <taxon>Bacteria</taxon>
        <taxon>Pseudomonadati</taxon>
        <taxon>Pseudomonadota</taxon>
        <taxon>Betaproteobacteria</taxon>
        <taxon>Burkholderiales</taxon>
        <taxon>Comamonadaceae</taxon>
        <taxon>Variovorax</taxon>
    </lineage>
</organism>
<gene>
    <name evidence="2" type="ORF">Q2T77_20980</name>
</gene>
<name>A0ABT8S9T8_9BURK</name>
<dbReference type="Proteomes" id="UP001169027">
    <property type="component" value="Unassembled WGS sequence"/>
</dbReference>
<reference evidence="2" key="1">
    <citation type="submission" date="2023-06" db="EMBL/GenBank/DDBJ databases">
        <authorList>
            <person name="Jiang Y."/>
            <person name="Liu Q."/>
        </authorList>
    </citation>
    <scope>NUCLEOTIDE SEQUENCE</scope>
    <source>
        <strain evidence="2">CGMCC 1.12090</strain>
    </source>
</reference>
<proteinExistence type="predicted"/>
<comment type="caution">
    <text evidence="2">The sequence shown here is derived from an EMBL/GenBank/DDBJ whole genome shotgun (WGS) entry which is preliminary data.</text>
</comment>
<sequence length="101" mass="11099">MHSTRSSQLQWSNKGLLGILRATRGAPAARPARTVEDPPEPLSAEELSEIAKNWRSRSGEDEGRADTVAQALESLAHHRRVAATRSRAQIVGQRISAFMKI</sequence>
<feature type="compositionally biased region" description="Low complexity" evidence="1">
    <location>
        <begin position="23"/>
        <end position="32"/>
    </location>
</feature>